<keyword evidence="1" id="KW-0677">Repeat</keyword>
<dbReference type="PANTHER" id="PTHR24124">
    <property type="entry name" value="ANKYRIN REPEAT FAMILY A"/>
    <property type="match status" value="1"/>
</dbReference>
<dbReference type="PROSITE" id="PS50297">
    <property type="entry name" value="ANK_REP_REGION"/>
    <property type="match status" value="2"/>
</dbReference>
<evidence type="ECO:0000256" key="1">
    <source>
        <dbReference type="ARBA" id="ARBA00022737"/>
    </source>
</evidence>
<feature type="compositionally biased region" description="Pro residues" evidence="4">
    <location>
        <begin position="182"/>
        <end position="191"/>
    </location>
</feature>
<protein>
    <submittedName>
        <fullName evidence="5">NF-kappa-B inhibitor zeta</fullName>
    </submittedName>
</protein>
<feature type="repeat" description="ANK" evidence="3">
    <location>
        <begin position="289"/>
        <end position="321"/>
    </location>
</feature>
<name>A0AAV1HNN9_XYRNO</name>
<sequence length="523" mass="57807">MQEPRFKCHGWYPCAWAGTTDIYHIVPGLLSVLLINVNHGTKYVYHGNILISLICARCQSPLLHDLPTRKSIQVWHKSSGSLFLISSSAAVQSGVCTIEEKLKRGNETRGSHILPAGNFSQNDKVCVHTDPRPPEFVHVLHKKNTVKELLMMKRQKWACSQDSSSEHQPKFPKSDTFASDTSPPPPGPPVPLNSTVISNFSSIAPGNGPIHPLQGQTTLTDAVKISLFHWQIQKEAQRVGEVSPELLNVQDSDGDTMLHIAVAQGKRALAFVLAGKMSSFGSLDIKEHNGQTALQIAAATNQPFIVQDLLEHGAQINIRDLWGRSPLHVCAEKGHFLTLQSIWRSLMGGRKPVDIEMYNYEGLTPLHTAVLSHNAVIRERRSQGNSCALRVMEQTQRRQMFVECIKTLLLMGASYRTKDLKSGRTCLHMAAEEANVELLHMLLDEASSLSMVNDKTFSGNTALHIVCSLRSLNTQVEATKLLMKKGADPGTRNLENDLPSQLVPDGPVGEKVRRILKGKYCQA</sequence>
<dbReference type="InterPro" id="IPR036770">
    <property type="entry name" value="Ankyrin_rpt-contain_sf"/>
</dbReference>
<dbReference type="Pfam" id="PF12796">
    <property type="entry name" value="Ank_2"/>
    <property type="match status" value="2"/>
</dbReference>
<keyword evidence="2 3" id="KW-0040">ANK repeat</keyword>
<evidence type="ECO:0000256" key="4">
    <source>
        <dbReference type="SAM" id="MobiDB-lite"/>
    </source>
</evidence>
<dbReference type="PANTHER" id="PTHR24124:SF5">
    <property type="entry name" value="NF-KAPPA-B INHIBITOR ZETA"/>
    <property type="match status" value="1"/>
</dbReference>
<dbReference type="GO" id="GO:0005634">
    <property type="term" value="C:nucleus"/>
    <property type="evidence" value="ECO:0007669"/>
    <property type="project" value="TreeGrafter"/>
</dbReference>
<feature type="compositionally biased region" description="Basic and acidic residues" evidence="4">
    <location>
        <begin position="164"/>
        <end position="173"/>
    </location>
</feature>
<dbReference type="SMART" id="SM00248">
    <property type="entry name" value="ANK"/>
    <property type="match status" value="5"/>
</dbReference>
<dbReference type="AlphaFoldDB" id="A0AAV1HNN9"/>
<evidence type="ECO:0000313" key="5">
    <source>
        <dbReference type="EMBL" id="CAJ1086779.1"/>
    </source>
</evidence>
<feature type="region of interest" description="Disordered" evidence="4">
    <location>
        <begin position="160"/>
        <end position="192"/>
    </location>
</feature>
<organism evidence="5 6">
    <name type="scientific">Xyrichtys novacula</name>
    <name type="common">Pearly razorfish</name>
    <name type="synonym">Hemipteronotus novacula</name>
    <dbReference type="NCBI Taxonomy" id="13765"/>
    <lineage>
        <taxon>Eukaryota</taxon>
        <taxon>Metazoa</taxon>
        <taxon>Chordata</taxon>
        <taxon>Craniata</taxon>
        <taxon>Vertebrata</taxon>
        <taxon>Euteleostomi</taxon>
        <taxon>Actinopterygii</taxon>
        <taxon>Neopterygii</taxon>
        <taxon>Teleostei</taxon>
        <taxon>Neoteleostei</taxon>
        <taxon>Acanthomorphata</taxon>
        <taxon>Eupercaria</taxon>
        <taxon>Labriformes</taxon>
        <taxon>Labridae</taxon>
        <taxon>Xyrichtys</taxon>
    </lineage>
</organism>
<reference evidence="5" key="1">
    <citation type="submission" date="2023-08" db="EMBL/GenBank/DDBJ databases">
        <authorList>
            <person name="Alioto T."/>
            <person name="Alioto T."/>
            <person name="Gomez Garrido J."/>
        </authorList>
    </citation>
    <scope>NUCLEOTIDE SEQUENCE</scope>
</reference>
<gene>
    <name evidence="5" type="ORF">XNOV1_A024085</name>
</gene>
<dbReference type="Gene3D" id="1.25.40.20">
    <property type="entry name" value="Ankyrin repeat-containing domain"/>
    <property type="match status" value="1"/>
</dbReference>
<dbReference type="InterPro" id="IPR002110">
    <property type="entry name" value="Ankyrin_rpt"/>
</dbReference>
<accession>A0AAV1HNN9</accession>
<dbReference type="Proteomes" id="UP001178508">
    <property type="component" value="Chromosome 24"/>
</dbReference>
<evidence type="ECO:0000256" key="3">
    <source>
        <dbReference type="PROSITE-ProRule" id="PRU00023"/>
    </source>
</evidence>
<keyword evidence="6" id="KW-1185">Reference proteome</keyword>
<proteinExistence type="predicted"/>
<dbReference type="GO" id="GO:0010468">
    <property type="term" value="P:regulation of gene expression"/>
    <property type="evidence" value="ECO:0007669"/>
    <property type="project" value="TreeGrafter"/>
</dbReference>
<feature type="repeat" description="ANK" evidence="3">
    <location>
        <begin position="458"/>
        <end position="494"/>
    </location>
</feature>
<feature type="repeat" description="ANK" evidence="3">
    <location>
        <begin position="422"/>
        <end position="454"/>
    </location>
</feature>
<evidence type="ECO:0000256" key="2">
    <source>
        <dbReference type="ARBA" id="ARBA00023043"/>
    </source>
</evidence>
<dbReference type="EMBL" id="OY660887">
    <property type="protein sequence ID" value="CAJ1086779.1"/>
    <property type="molecule type" value="Genomic_DNA"/>
</dbReference>
<dbReference type="PROSITE" id="PS50088">
    <property type="entry name" value="ANK_REPEAT"/>
    <property type="match status" value="3"/>
</dbReference>
<dbReference type="FunFam" id="1.25.40.20:FF:000097">
    <property type="entry name" value="NF-kappa-B inhibitor zeta isoform X1"/>
    <property type="match status" value="1"/>
</dbReference>
<evidence type="ECO:0000313" key="6">
    <source>
        <dbReference type="Proteomes" id="UP001178508"/>
    </source>
</evidence>
<dbReference type="SUPFAM" id="SSF48403">
    <property type="entry name" value="Ankyrin repeat"/>
    <property type="match status" value="1"/>
</dbReference>